<keyword evidence="3" id="KW-1185">Reference proteome</keyword>
<sequence length="663" mass="73442">MPSKNQSSPLSKRPLDRASFDSRSHSASDIVVASSSLSGGHDKDTRIESTSPAPFRPSEQASVRPPPCRHPEISEATRLSQSKSSSSSFKSQPGSGPGSEAPNATNSDDLTTIPSPTSQHGDQGTTFRLGARVKNLPSELQVMIFRLVGLLIPSHLLELLVDSSHSLDKIVKPILWENVVYLDMAALSKDGHMDFDLHVSPCLNHIRILCLGHEETPKIDDWTDNNYEKLFTCLKNIEPNKLDVVTFMSDTYLGHKGNDAFVGLHEAQPQIQKVLIPKSHRECPNLKDRASFDFWLRFERPLAKGGMFDLFGLESSDLTAACSFLEPGETLQSLGAFSDGYDEPNLKELLNGLGLEETLQPEFVYLYGVATVDASEMVDISRCKTLLLLNIPEPDNFLHGAGGRTSPLTRFIWVHTETSPYTCLRDSLLLPILSASSQLDVVIIHSCHGENIDGKELIDALPDTVRFLSVQIGQHPGRNSDSDEIFTVPALHRLQRLQRLVGLGFQADFISLALSQKEISPKVQKEIRRMISAIAKLPELRYLYLVTNSNEIKVGRWKAFSDESTVDRLANAIVKEIVVHCPWIEVLTIAHCRDSCGLAGHRIARHYKITAAEDAPLTKNLGNIRKLLAGQFGFGMSTILRKEGVHYEVAFGENGEWIPLTYL</sequence>
<feature type="compositionally biased region" description="Polar residues" evidence="1">
    <location>
        <begin position="102"/>
        <end position="125"/>
    </location>
</feature>
<feature type="compositionally biased region" description="Basic and acidic residues" evidence="1">
    <location>
        <begin position="13"/>
        <end position="26"/>
    </location>
</feature>
<reference evidence="2" key="1">
    <citation type="journal article" date="2020" name="Stud. Mycol.">
        <title>101 Dothideomycetes genomes: a test case for predicting lifestyles and emergence of pathogens.</title>
        <authorList>
            <person name="Haridas S."/>
            <person name="Albert R."/>
            <person name="Binder M."/>
            <person name="Bloem J."/>
            <person name="Labutti K."/>
            <person name="Salamov A."/>
            <person name="Andreopoulos B."/>
            <person name="Baker S."/>
            <person name="Barry K."/>
            <person name="Bills G."/>
            <person name="Bluhm B."/>
            <person name="Cannon C."/>
            <person name="Castanera R."/>
            <person name="Culley D."/>
            <person name="Daum C."/>
            <person name="Ezra D."/>
            <person name="Gonzalez J."/>
            <person name="Henrissat B."/>
            <person name="Kuo A."/>
            <person name="Liang C."/>
            <person name="Lipzen A."/>
            <person name="Lutzoni F."/>
            <person name="Magnuson J."/>
            <person name="Mondo S."/>
            <person name="Nolan M."/>
            <person name="Ohm R."/>
            <person name="Pangilinan J."/>
            <person name="Park H.-J."/>
            <person name="Ramirez L."/>
            <person name="Alfaro M."/>
            <person name="Sun H."/>
            <person name="Tritt A."/>
            <person name="Yoshinaga Y."/>
            <person name="Zwiers L.-H."/>
            <person name="Turgeon B."/>
            <person name="Goodwin S."/>
            <person name="Spatafora J."/>
            <person name="Crous P."/>
            <person name="Grigoriev I."/>
        </authorList>
    </citation>
    <scope>NUCLEOTIDE SEQUENCE</scope>
    <source>
        <strain evidence="2">CBS 627.86</strain>
    </source>
</reference>
<dbReference type="EMBL" id="ML977331">
    <property type="protein sequence ID" value="KAF2112244.1"/>
    <property type="molecule type" value="Genomic_DNA"/>
</dbReference>
<evidence type="ECO:0000256" key="1">
    <source>
        <dbReference type="SAM" id="MobiDB-lite"/>
    </source>
</evidence>
<name>A0A6A5YZJ0_9PLEO</name>
<dbReference type="Proteomes" id="UP000799770">
    <property type="component" value="Unassembled WGS sequence"/>
</dbReference>
<dbReference type="AlphaFoldDB" id="A0A6A5YZJ0"/>
<protein>
    <submittedName>
        <fullName evidence="2">Uncharacterized protein</fullName>
    </submittedName>
</protein>
<proteinExistence type="predicted"/>
<feature type="compositionally biased region" description="Low complexity" evidence="1">
    <location>
        <begin position="80"/>
        <end position="94"/>
    </location>
</feature>
<accession>A0A6A5YZJ0</accession>
<organism evidence="2 3">
    <name type="scientific">Lophiotrema nucula</name>
    <dbReference type="NCBI Taxonomy" id="690887"/>
    <lineage>
        <taxon>Eukaryota</taxon>
        <taxon>Fungi</taxon>
        <taxon>Dikarya</taxon>
        <taxon>Ascomycota</taxon>
        <taxon>Pezizomycotina</taxon>
        <taxon>Dothideomycetes</taxon>
        <taxon>Pleosporomycetidae</taxon>
        <taxon>Pleosporales</taxon>
        <taxon>Lophiotremataceae</taxon>
        <taxon>Lophiotrema</taxon>
    </lineage>
</organism>
<gene>
    <name evidence="2" type="ORF">BDV96DRAFT_602186</name>
</gene>
<evidence type="ECO:0000313" key="3">
    <source>
        <dbReference type="Proteomes" id="UP000799770"/>
    </source>
</evidence>
<feature type="region of interest" description="Disordered" evidence="1">
    <location>
        <begin position="1"/>
        <end position="125"/>
    </location>
</feature>
<feature type="compositionally biased region" description="Polar residues" evidence="1">
    <location>
        <begin position="1"/>
        <end position="10"/>
    </location>
</feature>
<evidence type="ECO:0000313" key="2">
    <source>
        <dbReference type="EMBL" id="KAF2112244.1"/>
    </source>
</evidence>